<dbReference type="CDD" id="cd04645">
    <property type="entry name" value="LbH_gamma_CA_like"/>
    <property type="match status" value="1"/>
</dbReference>
<dbReference type="Gene3D" id="2.160.10.10">
    <property type="entry name" value="Hexapeptide repeat proteins"/>
    <property type="match status" value="1"/>
</dbReference>
<accession>A0ABS4CID1</accession>
<evidence type="ECO:0000313" key="1">
    <source>
        <dbReference type="EMBL" id="MBP1046381.1"/>
    </source>
</evidence>
<proteinExistence type="predicted"/>
<dbReference type="RefSeq" id="WP_209557207.1">
    <property type="nucleotide sequence ID" value="NZ_JAEDXU010000004.1"/>
</dbReference>
<comment type="caution">
    <text evidence="1">The sequence shown here is derived from an EMBL/GenBank/DDBJ whole genome shotgun (WGS) entry which is preliminary data.</text>
</comment>
<gene>
    <name evidence="1" type="ORF">I6N96_08795</name>
</gene>
<dbReference type="Proteomes" id="UP000673375">
    <property type="component" value="Unassembled WGS sequence"/>
</dbReference>
<dbReference type="Pfam" id="PF00132">
    <property type="entry name" value="Hexapep"/>
    <property type="match status" value="1"/>
</dbReference>
<evidence type="ECO:0000313" key="2">
    <source>
        <dbReference type="Proteomes" id="UP000673375"/>
    </source>
</evidence>
<reference evidence="1 2" key="1">
    <citation type="submission" date="2020-12" db="EMBL/GenBank/DDBJ databases">
        <title>Vagococcus allomyrinae sp. nov. and Enterococcus lavae sp. nov., isolated from the larvae of Allomyrina dichotoma.</title>
        <authorList>
            <person name="Lee S.D."/>
        </authorList>
    </citation>
    <scope>NUCLEOTIDE SEQUENCE [LARGE SCALE GENOMIC DNA]</scope>
    <source>
        <strain evidence="1 2">BWM-S5</strain>
    </source>
</reference>
<dbReference type="InterPro" id="IPR050484">
    <property type="entry name" value="Transf_Hexapept/Carb_Anhydrase"/>
</dbReference>
<dbReference type="EMBL" id="JAEDXU010000004">
    <property type="protein sequence ID" value="MBP1046381.1"/>
    <property type="molecule type" value="Genomic_DNA"/>
</dbReference>
<protein>
    <submittedName>
        <fullName evidence="1">Gamma carbonic anhydrase family protein</fullName>
    </submittedName>
</protein>
<dbReference type="InterPro" id="IPR001451">
    <property type="entry name" value="Hexapep"/>
</dbReference>
<name>A0ABS4CID1_9ENTE</name>
<dbReference type="SUPFAM" id="SSF51161">
    <property type="entry name" value="Trimeric LpxA-like enzymes"/>
    <property type="match status" value="1"/>
</dbReference>
<dbReference type="InterPro" id="IPR011004">
    <property type="entry name" value="Trimer_LpxA-like_sf"/>
</dbReference>
<dbReference type="PANTHER" id="PTHR13061:SF29">
    <property type="entry name" value="GAMMA CARBONIC ANHYDRASE-LIKE 1, MITOCHONDRIAL-RELATED"/>
    <property type="match status" value="1"/>
</dbReference>
<keyword evidence="2" id="KW-1185">Reference proteome</keyword>
<sequence length="165" mass="17720">MAEKENFIAESADVYGDVLLAEDVSVWYQAVLRGDNQAISIGKGSNIQDSTVIHVDKQAPVHIGEYVTIGHQCMIHGCEIQNGALIGMSSILLNGSVIGENAMVGAGSLVTEGTKIPAGVLAFGRPARVIRPLTEAEIAKNRENAMHYIKLAQKHQKGLFSKMVH</sequence>
<dbReference type="PANTHER" id="PTHR13061">
    <property type="entry name" value="DYNACTIN SUBUNIT P25"/>
    <property type="match status" value="1"/>
</dbReference>
<dbReference type="InterPro" id="IPR047324">
    <property type="entry name" value="LbH_gamma_CA-like"/>
</dbReference>
<organism evidence="1 2">
    <name type="scientific">Enterococcus larvae</name>
    <dbReference type="NCBI Taxonomy" id="2794352"/>
    <lineage>
        <taxon>Bacteria</taxon>
        <taxon>Bacillati</taxon>
        <taxon>Bacillota</taxon>
        <taxon>Bacilli</taxon>
        <taxon>Lactobacillales</taxon>
        <taxon>Enterococcaceae</taxon>
        <taxon>Enterococcus</taxon>
    </lineage>
</organism>